<name>A0ACC1AVF0_9ROSI</name>
<protein>
    <submittedName>
        <fullName evidence="1">Uncharacterized protein</fullName>
    </submittedName>
</protein>
<accession>A0ACC1AVF0</accession>
<dbReference type="Proteomes" id="UP001164250">
    <property type="component" value="Chromosome 8"/>
</dbReference>
<proteinExistence type="predicted"/>
<keyword evidence="2" id="KW-1185">Reference proteome</keyword>
<evidence type="ECO:0000313" key="2">
    <source>
        <dbReference type="Proteomes" id="UP001164250"/>
    </source>
</evidence>
<evidence type="ECO:0000313" key="1">
    <source>
        <dbReference type="EMBL" id="KAJ0090627.1"/>
    </source>
</evidence>
<gene>
    <name evidence="1" type="ORF">Patl1_12685</name>
</gene>
<comment type="caution">
    <text evidence="1">The sequence shown here is derived from an EMBL/GenBank/DDBJ whole genome shotgun (WGS) entry which is preliminary data.</text>
</comment>
<dbReference type="EMBL" id="CM047904">
    <property type="protein sequence ID" value="KAJ0090627.1"/>
    <property type="molecule type" value="Genomic_DNA"/>
</dbReference>
<reference evidence="2" key="1">
    <citation type="journal article" date="2023" name="G3 (Bethesda)">
        <title>Genome assembly and association tests identify interacting loci associated with vigor, precocity, and sex in interspecific pistachio rootstocks.</title>
        <authorList>
            <person name="Palmer W."/>
            <person name="Jacygrad E."/>
            <person name="Sagayaradj S."/>
            <person name="Cavanaugh K."/>
            <person name="Han R."/>
            <person name="Bertier L."/>
            <person name="Beede B."/>
            <person name="Kafkas S."/>
            <person name="Golino D."/>
            <person name="Preece J."/>
            <person name="Michelmore R."/>
        </authorList>
    </citation>
    <scope>NUCLEOTIDE SEQUENCE [LARGE SCALE GENOMIC DNA]</scope>
</reference>
<organism evidence="1 2">
    <name type="scientific">Pistacia atlantica</name>
    <dbReference type="NCBI Taxonomy" id="434234"/>
    <lineage>
        <taxon>Eukaryota</taxon>
        <taxon>Viridiplantae</taxon>
        <taxon>Streptophyta</taxon>
        <taxon>Embryophyta</taxon>
        <taxon>Tracheophyta</taxon>
        <taxon>Spermatophyta</taxon>
        <taxon>Magnoliopsida</taxon>
        <taxon>eudicotyledons</taxon>
        <taxon>Gunneridae</taxon>
        <taxon>Pentapetalae</taxon>
        <taxon>rosids</taxon>
        <taxon>malvids</taxon>
        <taxon>Sapindales</taxon>
        <taxon>Anacardiaceae</taxon>
        <taxon>Pistacia</taxon>
    </lineage>
</organism>
<sequence length="471" mass="52458">MASRTTTQGKEKRSGTSSFSNPTRSSRQSTSASKPSIDKEKEKPEKPLPNYLKPTISSRNESFKLVKKNNTREQDQKFLRRRSFDSRQLPSSSSSQKAPISPARRDTIGPVLSERKITVRSTSHSSRTNSSASKMVLDSVSTTSSRTTKGPAVKSQPLPAGSAKKSATSSTNHKKEHNVPPSVDDASSSHTLENETKEEENEYEVHEIEEVVKAETEVDVQSDVPKPETVEDVVDDIPRETEVRNKDEDDDKFKSCDISTVSESENVVQPAAPSLIEETAHEEEKSNEVDDVPQQETSKEEVRELEESTGNSTTLPEENIVEEAKTEVEDQKVVDDNENNKTEDQLESTEEAVGDQEKQQGEVDESEEVKAKEEKEKEKEQEQVEEANKDDEVEKTKTKTNKENAPANLVITSKRQDEGQGKKESPTAYNDVIEETASRLLEKRKNKVRALVGAFETVIDYESASTPKGSK</sequence>